<comment type="caution">
    <text evidence="5">The sequence shown here is derived from an EMBL/GenBank/DDBJ whole genome shotgun (WGS) entry which is preliminary data.</text>
</comment>
<protein>
    <submittedName>
        <fullName evidence="5">GntR family trehalose operon transcriptional repressor</fullName>
    </submittedName>
</protein>
<dbReference type="SUPFAM" id="SSF46785">
    <property type="entry name" value="Winged helix' DNA-binding domain"/>
    <property type="match status" value="1"/>
</dbReference>
<dbReference type="Pfam" id="PF07702">
    <property type="entry name" value="UTRA"/>
    <property type="match status" value="1"/>
</dbReference>
<feature type="domain" description="HTH gntR-type" evidence="4">
    <location>
        <begin position="3"/>
        <end position="71"/>
    </location>
</feature>
<dbReference type="Proteomes" id="UP000543642">
    <property type="component" value="Unassembled WGS sequence"/>
</dbReference>
<dbReference type="InterPro" id="IPR036390">
    <property type="entry name" value="WH_DNA-bd_sf"/>
</dbReference>
<dbReference type="Gene3D" id="1.10.10.10">
    <property type="entry name" value="Winged helix-like DNA-binding domain superfamily/Winged helix DNA-binding domain"/>
    <property type="match status" value="1"/>
</dbReference>
<dbReference type="PRINTS" id="PR00035">
    <property type="entry name" value="HTHGNTR"/>
</dbReference>
<reference evidence="5 6" key="1">
    <citation type="submission" date="2020-08" db="EMBL/GenBank/DDBJ databases">
        <title>Genomic Encyclopedia of Type Strains, Phase IV (KMG-IV): sequencing the most valuable type-strain genomes for metagenomic binning, comparative biology and taxonomic classification.</title>
        <authorList>
            <person name="Goeker M."/>
        </authorList>
    </citation>
    <scope>NUCLEOTIDE SEQUENCE [LARGE SCALE GENOMIC DNA]</scope>
    <source>
        <strain evidence="5 6">DSM 106146</strain>
    </source>
</reference>
<evidence type="ECO:0000256" key="2">
    <source>
        <dbReference type="ARBA" id="ARBA00023125"/>
    </source>
</evidence>
<organism evidence="5 6">
    <name type="scientific">Catenibacillus scindens</name>
    <dbReference type="NCBI Taxonomy" id="673271"/>
    <lineage>
        <taxon>Bacteria</taxon>
        <taxon>Bacillati</taxon>
        <taxon>Bacillota</taxon>
        <taxon>Clostridia</taxon>
        <taxon>Lachnospirales</taxon>
        <taxon>Lachnospiraceae</taxon>
        <taxon>Catenibacillus</taxon>
    </lineage>
</organism>
<keyword evidence="2" id="KW-0238">DNA-binding</keyword>
<dbReference type="SMART" id="SM00866">
    <property type="entry name" value="UTRA"/>
    <property type="match status" value="1"/>
</dbReference>
<evidence type="ECO:0000313" key="5">
    <source>
        <dbReference type="EMBL" id="MBB5263260.1"/>
    </source>
</evidence>
<evidence type="ECO:0000313" key="6">
    <source>
        <dbReference type="Proteomes" id="UP000543642"/>
    </source>
</evidence>
<keyword evidence="6" id="KW-1185">Reference proteome</keyword>
<dbReference type="GO" id="GO:0045892">
    <property type="term" value="P:negative regulation of DNA-templated transcription"/>
    <property type="evidence" value="ECO:0007669"/>
    <property type="project" value="TreeGrafter"/>
</dbReference>
<evidence type="ECO:0000256" key="1">
    <source>
        <dbReference type="ARBA" id="ARBA00023015"/>
    </source>
</evidence>
<dbReference type="InterPro" id="IPR000524">
    <property type="entry name" value="Tscrpt_reg_HTH_GntR"/>
</dbReference>
<dbReference type="RefSeq" id="WP_183770809.1">
    <property type="nucleotide sequence ID" value="NZ_JACHFW010000001.1"/>
</dbReference>
<evidence type="ECO:0000259" key="4">
    <source>
        <dbReference type="PROSITE" id="PS50949"/>
    </source>
</evidence>
<dbReference type="PROSITE" id="PS50949">
    <property type="entry name" value="HTH_GNTR"/>
    <property type="match status" value="1"/>
</dbReference>
<dbReference type="SUPFAM" id="SSF64288">
    <property type="entry name" value="Chorismate lyase-like"/>
    <property type="match status" value="1"/>
</dbReference>
<accession>A0A7W8M3P4</accession>
<sequence>MPKAIYDKIYKDVKTKIETGDYEFQEYLPSEHTLTAVYDCSRNTVRRAISDLVRDGYVQTMQGKGVQVIFQPVEPNSFILGSIESFKESSLRNHKTGMTKVVCFTTLEADEKISHRTGFPKGTLLYYIQRVHYMDGKPLILNHNYFRQDLIPGLTPEIASQSIYEYIENVLHQTIVTSKRIMTVEKMTQIDEKYLDLDDYNCLAVVTSQTYNGDGEMFEYTQSRHRPDYFRFQDNAIRRTKD</sequence>
<dbReference type="AlphaFoldDB" id="A0A7W8M3P4"/>
<evidence type="ECO:0000256" key="3">
    <source>
        <dbReference type="ARBA" id="ARBA00023163"/>
    </source>
</evidence>
<dbReference type="PANTHER" id="PTHR44846">
    <property type="entry name" value="MANNOSYL-D-GLYCERATE TRANSPORT/METABOLISM SYSTEM REPRESSOR MNGR-RELATED"/>
    <property type="match status" value="1"/>
</dbReference>
<dbReference type="InterPro" id="IPR011663">
    <property type="entry name" value="UTRA"/>
</dbReference>
<dbReference type="PANTHER" id="PTHR44846:SF12">
    <property type="entry name" value="HTH-TYPE TRANSCRIPTIONAL REGULATOR TRER"/>
    <property type="match status" value="1"/>
</dbReference>
<dbReference type="GO" id="GO:0003677">
    <property type="term" value="F:DNA binding"/>
    <property type="evidence" value="ECO:0007669"/>
    <property type="project" value="UniProtKB-KW"/>
</dbReference>
<dbReference type="EMBL" id="JACHFW010000001">
    <property type="protein sequence ID" value="MBB5263260.1"/>
    <property type="molecule type" value="Genomic_DNA"/>
</dbReference>
<dbReference type="Gene3D" id="3.40.1410.10">
    <property type="entry name" value="Chorismate lyase-like"/>
    <property type="match status" value="1"/>
</dbReference>
<dbReference type="Pfam" id="PF00392">
    <property type="entry name" value="GntR"/>
    <property type="match status" value="1"/>
</dbReference>
<keyword evidence="1" id="KW-0805">Transcription regulation</keyword>
<proteinExistence type="predicted"/>
<dbReference type="CDD" id="cd07377">
    <property type="entry name" value="WHTH_GntR"/>
    <property type="match status" value="1"/>
</dbReference>
<keyword evidence="3" id="KW-0804">Transcription</keyword>
<dbReference type="InterPro" id="IPR028978">
    <property type="entry name" value="Chorismate_lyase_/UTRA_dom_sf"/>
</dbReference>
<dbReference type="SMART" id="SM00345">
    <property type="entry name" value="HTH_GNTR"/>
    <property type="match status" value="1"/>
</dbReference>
<dbReference type="InterPro" id="IPR036388">
    <property type="entry name" value="WH-like_DNA-bd_sf"/>
</dbReference>
<gene>
    <name evidence="5" type="ORF">HNP82_000354</name>
</gene>
<dbReference type="GO" id="GO:0003700">
    <property type="term" value="F:DNA-binding transcription factor activity"/>
    <property type="evidence" value="ECO:0007669"/>
    <property type="project" value="InterPro"/>
</dbReference>
<name>A0A7W8M3P4_9FIRM</name>
<dbReference type="InterPro" id="IPR050679">
    <property type="entry name" value="Bact_HTH_transcr_reg"/>
</dbReference>